<gene>
    <name evidence="1" type="ORF">BECKTC1821D_GA0114238_101417</name>
</gene>
<protein>
    <submittedName>
        <fullName evidence="1">Uncharacterized protein</fullName>
    </submittedName>
</protein>
<dbReference type="AlphaFoldDB" id="A0A450YN12"/>
<dbReference type="EMBL" id="CAADFS010000014">
    <property type="protein sequence ID" value="VFK42902.1"/>
    <property type="molecule type" value="Genomic_DNA"/>
</dbReference>
<proteinExistence type="predicted"/>
<sequence>MRSFAGFGYNRPKTSKGYITFRFARNDISAIIRINFPFYLRIASEASPRTDKAYDLALVKQDQYLVKLIYEDEREINE</sequence>
<reference evidence="1" key="1">
    <citation type="submission" date="2019-02" db="EMBL/GenBank/DDBJ databases">
        <authorList>
            <person name="Gruber-Vodicka R. H."/>
            <person name="Seah K. B. B."/>
        </authorList>
    </citation>
    <scope>NUCLEOTIDE SEQUENCE</scope>
    <source>
        <strain evidence="1">BECK_BZ123</strain>
    </source>
</reference>
<accession>A0A450YN12</accession>
<name>A0A450YN12_9GAMM</name>
<evidence type="ECO:0000313" key="1">
    <source>
        <dbReference type="EMBL" id="VFK42902.1"/>
    </source>
</evidence>
<organism evidence="1">
    <name type="scientific">Candidatus Kentrum sp. TC</name>
    <dbReference type="NCBI Taxonomy" id="2126339"/>
    <lineage>
        <taxon>Bacteria</taxon>
        <taxon>Pseudomonadati</taxon>
        <taxon>Pseudomonadota</taxon>
        <taxon>Gammaproteobacteria</taxon>
        <taxon>Candidatus Kentrum</taxon>
    </lineage>
</organism>